<comment type="caution">
    <text evidence="3">The sequence shown here is derived from an EMBL/GenBank/DDBJ whole genome shotgun (WGS) entry which is preliminary data.</text>
</comment>
<evidence type="ECO:0000256" key="2">
    <source>
        <dbReference type="SAM" id="Phobius"/>
    </source>
</evidence>
<feature type="transmembrane region" description="Helical" evidence="2">
    <location>
        <begin position="29"/>
        <end position="50"/>
    </location>
</feature>
<keyword evidence="2" id="KW-0812">Transmembrane</keyword>
<dbReference type="EMBL" id="MFCA01000012">
    <property type="protein sequence ID" value="OGE02624.1"/>
    <property type="molecule type" value="Genomic_DNA"/>
</dbReference>
<dbReference type="Proteomes" id="UP000176751">
    <property type="component" value="Unassembled WGS sequence"/>
</dbReference>
<gene>
    <name evidence="3" type="ORF">A2196_00070</name>
</gene>
<evidence type="ECO:0000313" key="4">
    <source>
        <dbReference type="Proteomes" id="UP000176751"/>
    </source>
</evidence>
<feature type="compositionally biased region" description="Pro residues" evidence="1">
    <location>
        <begin position="615"/>
        <end position="642"/>
    </location>
</feature>
<organism evidence="3 4">
    <name type="scientific">Candidatus Curtissbacteria bacterium RIFOXYA1_FULL_41_14</name>
    <dbReference type="NCBI Taxonomy" id="1797737"/>
    <lineage>
        <taxon>Bacteria</taxon>
        <taxon>Candidatus Curtissiibacteriota</taxon>
    </lineage>
</organism>
<name>A0A1F5HEN2_9BACT</name>
<reference evidence="3 4" key="1">
    <citation type="journal article" date="2016" name="Nat. Commun.">
        <title>Thousands of microbial genomes shed light on interconnected biogeochemical processes in an aquifer system.</title>
        <authorList>
            <person name="Anantharaman K."/>
            <person name="Brown C.T."/>
            <person name="Hug L.A."/>
            <person name="Sharon I."/>
            <person name="Castelle C.J."/>
            <person name="Probst A.J."/>
            <person name="Thomas B.C."/>
            <person name="Singh A."/>
            <person name="Wilkins M.J."/>
            <person name="Karaoz U."/>
            <person name="Brodie E.L."/>
            <person name="Williams K.H."/>
            <person name="Hubbard S.S."/>
            <person name="Banfield J.F."/>
        </authorList>
    </citation>
    <scope>NUCLEOTIDE SEQUENCE [LARGE SCALE GENOMIC DNA]</scope>
</reference>
<accession>A0A1F5HEN2</accession>
<sequence>MSLPKKVHSSQFIVHRLKKLLAINSRLPASHFLVALVAFTILTLIILMAINNHGQNLLKPKDAQASTYFYPKVILIIFNPTIESRASQKLSSVLGWNNPDSLTQQYISDMREASGGTLNYSISQRLEYDDFPSFQDGFDYTDQSYLDCINDNTKCHTSPAVDFAKLFTSYQICSRLNSTGASEVWFFSGPYNGFYEWNVKGPSLNLYEENIPNCGKTVYVMGFNYERTVGEMLHDFGHRTEIILHWRVFNVWANADNVWDNKFDGQRWRYGYPIGDPQPAVQTTGTHCGDVHFPPNSNAHYNVESLLSVSSDCDDWYNYPNLTGKTTNINCTAWGCNERGHNIWWLKHIPQSSGQTNGISNNWWHYVVDWDNSLPKVTAATLNGQPQMTCNSQGKVDVVFSWNKAQATGANANTQWLDLSTLDNNFASGTYVSTSNPPYINSSSYKTGTGKIGPLTAGKTHYWRLNTNFTGNQSNFWLPSERGIFKTPDCAASSSPTPIPTPIPSASPAAGCLGPLKINSLTSPVAPGGQVTVQINSLSNCNGLGIWTKINAQGQSWKSCTVSGSGCLTKHTAPNIFGDYQVFATSDLDKDGQWYETGESDYKTLTVVGSTSSPTPNPTPTPRPSPIPSSSPTPIPTPTPLPSIVPAKLKSWQMSCNTQGSIDTVFTWTKATGKTIDTQWLDLSLFNNNFAWGTFLGTNNPPYAGNSSYQTGTGKIGPLTAGKTHFWRINTHFYTDSASTWYPSSTGVFTTPTCGR</sequence>
<keyword evidence="2" id="KW-1133">Transmembrane helix</keyword>
<protein>
    <submittedName>
        <fullName evidence="3">Uncharacterized protein</fullName>
    </submittedName>
</protein>
<keyword evidence="2" id="KW-0472">Membrane</keyword>
<dbReference type="STRING" id="1797737.A2196_00070"/>
<dbReference type="AlphaFoldDB" id="A0A1F5HEN2"/>
<evidence type="ECO:0000313" key="3">
    <source>
        <dbReference type="EMBL" id="OGE02624.1"/>
    </source>
</evidence>
<feature type="region of interest" description="Disordered" evidence="1">
    <location>
        <begin position="606"/>
        <end position="642"/>
    </location>
</feature>
<proteinExistence type="predicted"/>
<evidence type="ECO:0000256" key="1">
    <source>
        <dbReference type="SAM" id="MobiDB-lite"/>
    </source>
</evidence>